<comment type="caution">
    <text evidence="1">The sequence shown here is derived from an EMBL/GenBank/DDBJ whole genome shotgun (WGS) entry which is preliminary data.</text>
</comment>
<evidence type="ECO:0000313" key="2">
    <source>
        <dbReference type="Proteomes" id="UP000638981"/>
    </source>
</evidence>
<dbReference type="Proteomes" id="UP000638981">
    <property type="component" value="Unassembled WGS sequence"/>
</dbReference>
<sequence>MAVPHLNRALVLEGLQRVADGAGGFSETWVALGTIWGEVSPGNGAGATDEEIRTSAVPFKITVRGAASGAPSRPVAGQRFRDGARVFRILSVTERDASGRFLICMAREEEPV</sequence>
<proteinExistence type="predicted"/>
<dbReference type="InterPro" id="IPR038666">
    <property type="entry name" value="SSP1_head-tail_sf"/>
</dbReference>
<dbReference type="InterPro" id="IPR008767">
    <property type="entry name" value="Phage_SPP1_head-tail_adaptor"/>
</dbReference>
<protein>
    <submittedName>
        <fullName evidence="1">Tail protein</fullName>
    </submittedName>
</protein>
<accession>A0A918WH70</accession>
<organism evidence="1 2">
    <name type="scientific">Neogemmobacter tilapiae</name>
    <dbReference type="NCBI Taxonomy" id="875041"/>
    <lineage>
        <taxon>Bacteria</taxon>
        <taxon>Pseudomonadati</taxon>
        <taxon>Pseudomonadota</taxon>
        <taxon>Alphaproteobacteria</taxon>
        <taxon>Rhodobacterales</taxon>
        <taxon>Paracoccaceae</taxon>
        <taxon>Neogemmobacter</taxon>
    </lineage>
</organism>
<reference evidence="1" key="2">
    <citation type="submission" date="2020-09" db="EMBL/GenBank/DDBJ databases">
        <authorList>
            <person name="Sun Q."/>
            <person name="Kim S."/>
        </authorList>
    </citation>
    <scope>NUCLEOTIDE SEQUENCE</scope>
    <source>
        <strain evidence="1">KCTC 23310</strain>
    </source>
</reference>
<dbReference type="Gene3D" id="2.40.10.270">
    <property type="entry name" value="Bacteriophage SPP1 head-tail adaptor protein"/>
    <property type="match status" value="1"/>
</dbReference>
<keyword evidence="2" id="KW-1185">Reference proteome</keyword>
<dbReference type="EMBL" id="BMYJ01000001">
    <property type="protein sequence ID" value="GHC46297.1"/>
    <property type="molecule type" value="Genomic_DNA"/>
</dbReference>
<dbReference type="Pfam" id="PF05521">
    <property type="entry name" value="Phage_HCP"/>
    <property type="match status" value="1"/>
</dbReference>
<reference evidence="1" key="1">
    <citation type="journal article" date="2014" name="Int. J. Syst. Evol. Microbiol.">
        <title>Complete genome sequence of Corynebacterium casei LMG S-19264T (=DSM 44701T), isolated from a smear-ripened cheese.</title>
        <authorList>
            <consortium name="US DOE Joint Genome Institute (JGI-PGF)"/>
            <person name="Walter F."/>
            <person name="Albersmeier A."/>
            <person name="Kalinowski J."/>
            <person name="Ruckert C."/>
        </authorList>
    </citation>
    <scope>NUCLEOTIDE SEQUENCE</scope>
    <source>
        <strain evidence="1">KCTC 23310</strain>
    </source>
</reference>
<dbReference type="AlphaFoldDB" id="A0A918WH70"/>
<dbReference type="RefSeq" id="WP_189409998.1">
    <property type="nucleotide sequence ID" value="NZ_BMYJ01000001.1"/>
</dbReference>
<evidence type="ECO:0000313" key="1">
    <source>
        <dbReference type="EMBL" id="GHC46297.1"/>
    </source>
</evidence>
<name>A0A918WH70_9RHOB</name>
<gene>
    <name evidence="1" type="ORF">GCM10007315_04970</name>
</gene>